<evidence type="ECO:0000256" key="1">
    <source>
        <dbReference type="SAM" id="MobiDB-lite"/>
    </source>
</evidence>
<evidence type="ECO:0008006" key="3">
    <source>
        <dbReference type="Google" id="ProtNLM"/>
    </source>
</evidence>
<protein>
    <recommendedName>
        <fullName evidence="3">S1 motif domain-containing protein</fullName>
    </recommendedName>
</protein>
<evidence type="ECO:0000313" key="2">
    <source>
        <dbReference type="EMBL" id="QHT18244.1"/>
    </source>
</evidence>
<dbReference type="AlphaFoldDB" id="A0A6C0DPJ0"/>
<accession>A0A6C0DPJ0</accession>
<proteinExistence type="predicted"/>
<feature type="compositionally biased region" description="Acidic residues" evidence="1">
    <location>
        <begin position="199"/>
        <end position="214"/>
    </location>
</feature>
<name>A0A6C0DPJ0_9ZZZZ</name>
<sequence>MAEMRHAKQQDTKKIYGVYIKSLLTSKMYLSMNEVGKNVKQNLERMISKQTEGKCIPEGFIRPGSAKVVSYSAGVINNEKVEFQVVYECMICNPVEGMLIEAVVKTVTKAGIHAEVIDDESGATPIVAFVARDHSFNDKQFSAVKENMKIVVRVIGSRFELFDKNIWVIGKLVEQSNDSFGQRNPKPKRPQLKILGGDVDVDVDEDEDDENEEE</sequence>
<feature type="region of interest" description="Disordered" evidence="1">
    <location>
        <begin position="178"/>
        <end position="214"/>
    </location>
</feature>
<organism evidence="2">
    <name type="scientific">viral metagenome</name>
    <dbReference type="NCBI Taxonomy" id="1070528"/>
    <lineage>
        <taxon>unclassified sequences</taxon>
        <taxon>metagenomes</taxon>
        <taxon>organismal metagenomes</taxon>
    </lineage>
</organism>
<dbReference type="EMBL" id="MN739653">
    <property type="protein sequence ID" value="QHT18244.1"/>
    <property type="molecule type" value="Genomic_DNA"/>
</dbReference>
<reference evidence="2" key="1">
    <citation type="journal article" date="2020" name="Nature">
        <title>Giant virus diversity and host interactions through global metagenomics.</title>
        <authorList>
            <person name="Schulz F."/>
            <person name="Roux S."/>
            <person name="Paez-Espino D."/>
            <person name="Jungbluth S."/>
            <person name="Walsh D.A."/>
            <person name="Denef V.J."/>
            <person name="McMahon K.D."/>
            <person name="Konstantinidis K.T."/>
            <person name="Eloe-Fadrosh E.A."/>
            <person name="Kyrpides N.C."/>
            <person name="Woyke T."/>
        </authorList>
    </citation>
    <scope>NUCLEOTIDE SEQUENCE</scope>
    <source>
        <strain evidence="2">GVMAG-M-3300023174-3</strain>
    </source>
</reference>